<evidence type="ECO:0000259" key="2">
    <source>
        <dbReference type="Pfam" id="PF13456"/>
    </source>
</evidence>
<feature type="non-terminal residue" evidence="4">
    <location>
        <position position="1"/>
    </location>
</feature>
<dbReference type="InterPro" id="IPR012337">
    <property type="entry name" value="RNaseH-like_sf"/>
</dbReference>
<dbReference type="Proteomes" id="UP000265520">
    <property type="component" value="Unassembled WGS sequence"/>
</dbReference>
<dbReference type="Pfam" id="PF17921">
    <property type="entry name" value="Integrase_H2C2"/>
    <property type="match status" value="1"/>
</dbReference>
<dbReference type="InterPro" id="IPR002156">
    <property type="entry name" value="RNaseH_domain"/>
</dbReference>
<dbReference type="EMBL" id="LXQA010038162">
    <property type="protein sequence ID" value="MCH98638.1"/>
    <property type="molecule type" value="Genomic_DNA"/>
</dbReference>
<dbReference type="Gene3D" id="3.30.420.10">
    <property type="entry name" value="Ribonuclease H-like superfamily/Ribonuclease H"/>
    <property type="match status" value="2"/>
</dbReference>
<proteinExistence type="predicted"/>
<dbReference type="PANTHER" id="PTHR48475">
    <property type="entry name" value="RIBONUCLEASE H"/>
    <property type="match status" value="1"/>
</dbReference>
<dbReference type="GO" id="GO:0003676">
    <property type="term" value="F:nucleic acid binding"/>
    <property type="evidence" value="ECO:0007669"/>
    <property type="project" value="InterPro"/>
</dbReference>
<dbReference type="InterPro" id="IPR036397">
    <property type="entry name" value="RNaseH_sf"/>
</dbReference>
<evidence type="ECO:0000256" key="1">
    <source>
        <dbReference type="SAM" id="MobiDB-lite"/>
    </source>
</evidence>
<dbReference type="PANTHER" id="PTHR48475:SF2">
    <property type="entry name" value="RIBONUCLEASE H"/>
    <property type="match status" value="1"/>
</dbReference>
<accession>A0A392NHQ1</accession>
<evidence type="ECO:0008006" key="6">
    <source>
        <dbReference type="Google" id="ProtNLM"/>
    </source>
</evidence>
<dbReference type="GO" id="GO:0004523">
    <property type="term" value="F:RNA-DNA hybrid ribonuclease activity"/>
    <property type="evidence" value="ECO:0007669"/>
    <property type="project" value="InterPro"/>
</dbReference>
<comment type="caution">
    <text evidence="4">The sequence shown here is derived from an EMBL/GenBank/DDBJ whole genome shotgun (WGS) entry which is preliminary data.</text>
</comment>
<dbReference type="AlphaFoldDB" id="A0A392NHQ1"/>
<evidence type="ECO:0000259" key="3">
    <source>
        <dbReference type="Pfam" id="PF17921"/>
    </source>
</evidence>
<organism evidence="4 5">
    <name type="scientific">Trifolium medium</name>
    <dbReference type="NCBI Taxonomy" id="97028"/>
    <lineage>
        <taxon>Eukaryota</taxon>
        <taxon>Viridiplantae</taxon>
        <taxon>Streptophyta</taxon>
        <taxon>Embryophyta</taxon>
        <taxon>Tracheophyta</taxon>
        <taxon>Spermatophyta</taxon>
        <taxon>Magnoliopsida</taxon>
        <taxon>eudicotyledons</taxon>
        <taxon>Gunneridae</taxon>
        <taxon>Pentapetalae</taxon>
        <taxon>rosids</taxon>
        <taxon>fabids</taxon>
        <taxon>Fabales</taxon>
        <taxon>Fabaceae</taxon>
        <taxon>Papilionoideae</taxon>
        <taxon>50 kb inversion clade</taxon>
        <taxon>NPAAA clade</taxon>
        <taxon>Hologalegina</taxon>
        <taxon>IRL clade</taxon>
        <taxon>Trifolieae</taxon>
        <taxon>Trifolium</taxon>
    </lineage>
</organism>
<sequence>NEQPSRIRSLHRWGGSSPRNGSQTPKIENGLSTSGDQIKGEAQAKEPFIQKYLSMLKDKLAKLETFEAAHVPRDQNTRADVLARLASTRPSGVTHSFIQETLERPSIAGKTMVNVASATPRSKTWMDLVVDFITKGELPEDPSKATLVKRRASNHTVIEGLLYKRGISIPLLKCLAGQDALAVLQEVHDGIARQHMGGRALTKKVLRAGYYCPSMVQDANDFVRKCEKCQIHGDMHNGPPTEMSSITTSWPFMRWGMDLLGPLKTTPGQLKYLIVAVDYCTKWVEAEALAKITAANVIKF</sequence>
<feature type="region of interest" description="Disordered" evidence="1">
    <location>
        <begin position="1"/>
        <end position="38"/>
    </location>
</feature>
<dbReference type="SUPFAM" id="SSF53098">
    <property type="entry name" value="Ribonuclease H-like"/>
    <property type="match status" value="1"/>
</dbReference>
<reference evidence="4 5" key="1">
    <citation type="journal article" date="2018" name="Front. Plant Sci.">
        <title>Red Clover (Trifolium pratense) and Zigzag Clover (T. medium) - A Picture of Genomic Similarities and Differences.</title>
        <authorList>
            <person name="Dluhosova J."/>
            <person name="Istvanek J."/>
            <person name="Nedelnik J."/>
            <person name="Repkova J."/>
        </authorList>
    </citation>
    <scope>NUCLEOTIDE SEQUENCE [LARGE SCALE GENOMIC DNA]</scope>
    <source>
        <strain evidence="5">cv. 10/8</strain>
        <tissue evidence="4">Leaf</tissue>
    </source>
</reference>
<keyword evidence="5" id="KW-1185">Reference proteome</keyword>
<feature type="compositionally biased region" description="Polar residues" evidence="1">
    <location>
        <begin position="17"/>
        <end position="36"/>
    </location>
</feature>
<evidence type="ECO:0000313" key="5">
    <source>
        <dbReference type="Proteomes" id="UP000265520"/>
    </source>
</evidence>
<feature type="domain" description="RNase H type-1" evidence="2">
    <location>
        <begin position="33"/>
        <end position="85"/>
    </location>
</feature>
<feature type="domain" description="Integrase zinc-binding" evidence="3">
    <location>
        <begin position="182"/>
        <end position="231"/>
    </location>
</feature>
<dbReference type="InterPro" id="IPR041588">
    <property type="entry name" value="Integrase_H2C2"/>
</dbReference>
<dbReference type="Gene3D" id="1.10.340.70">
    <property type="match status" value="1"/>
</dbReference>
<name>A0A392NHQ1_9FABA</name>
<evidence type="ECO:0000313" key="4">
    <source>
        <dbReference type="EMBL" id="MCH98638.1"/>
    </source>
</evidence>
<dbReference type="Pfam" id="PF13456">
    <property type="entry name" value="RVT_3"/>
    <property type="match status" value="1"/>
</dbReference>
<protein>
    <recommendedName>
        <fullName evidence="6">Gypsy retrotransposon integrase-like protein</fullName>
    </recommendedName>
</protein>